<protein>
    <submittedName>
        <fullName evidence="3">C2H2-type domain-containing protein</fullName>
    </submittedName>
</protein>
<feature type="region of interest" description="Disordered" evidence="1">
    <location>
        <begin position="305"/>
        <end position="329"/>
    </location>
</feature>
<dbReference type="AlphaFoldDB" id="A0A915P4H7"/>
<sequence>MSSSSPTNQQPSNLIFLPPPPPSPYIFHLNSTNIPLLPTTNPLNNSIKEHLNLNLLNSLLIKHFQQQQNNFKNINSFKLPNNGQQINNNEFNNNNSLFTNNNTKAVEDPIQNFHSPNNIILLPVGCHLLPDEKHIQLLGAPQTIIPIAVHSNVLNNFPINPIILESKISSKILFKNCCNQKQNLLCHLPIAINKIIKQQLNTPKKEQKINNFVDVSCQTEDNNNHLITSSSPSTSSTFNINNSSNSGIEPLDLSISNNNKQQKQYLRKRASTTTTILLQQPSKDLNKKEEITSKKSKKELIIFNNHQKPPNSPSLSSFSSPNTSKINTNNYQNLNYEYTIKNPTNDETKIKTSPKKKFPCDLCGDVSFLALETLEGHRKYYCRNRKIISVDTQQQLTTTKTINNIEEKDINSISKNNLIQQKQQNLPLICVSCGYKSLNLKGLRNHLLSSHSIRSSINTNSPPPSCIVENENGETKEF</sequence>
<organism evidence="2 3">
    <name type="scientific">Meloidogyne floridensis</name>
    <dbReference type="NCBI Taxonomy" id="298350"/>
    <lineage>
        <taxon>Eukaryota</taxon>
        <taxon>Metazoa</taxon>
        <taxon>Ecdysozoa</taxon>
        <taxon>Nematoda</taxon>
        <taxon>Chromadorea</taxon>
        <taxon>Rhabditida</taxon>
        <taxon>Tylenchina</taxon>
        <taxon>Tylenchomorpha</taxon>
        <taxon>Tylenchoidea</taxon>
        <taxon>Meloidogynidae</taxon>
        <taxon>Meloidogyninae</taxon>
        <taxon>Meloidogyne</taxon>
    </lineage>
</organism>
<dbReference type="Proteomes" id="UP000887560">
    <property type="component" value="Unplaced"/>
</dbReference>
<accession>A0A915P4H7</accession>
<evidence type="ECO:0000313" key="2">
    <source>
        <dbReference type="Proteomes" id="UP000887560"/>
    </source>
</evidence>
<proteinExistence type="predicted"/>
<dbReference type="WBParaSite" id="scf7180000423157.g10344">
    <property type="protein sequence ID" value="scf7180000423157.g10344"/>
    <property type="gene ID" value="scf7180000423157.g10344"/>
</dbReference>
<evidence type="ECO:0000256" key="1">
    <source>
        <dbReference type="SAM" id="MobiDB-lite"/>
    </source>
</evidence>
<dbReference type="Gene3D" id="3.30.160.60">
    <property type="entry name" value="Classic Zinc Finger"/>
    <property type="match status" value="1"/>
</dbReference>
<feature type="region of interest" description="Disordered" evidence="1">
    <location>
        <begin position="454"/>
        <end position="478"/>
    </location>
</feature>
<keyword evidence="2" id="KW-1185">Reference proteome</keyword>
<feature type="compositionally biased region" description="Low complexity" evidence="1">
    <location>
        <begin position="313"/>
        <end position="324"/>
    </location>
</feature>
<reference evidence="3" key="1">
    <citation type="submission" date="2022-11" db="UniProtKB">
        <authorList>
            <consortium name="WormBaseParasite"/>
        </authorList>
    </citation>
    <scope>IDENTIFICATION</scope>
</reference>
<name>A0A915P4H7_9BILA</name>
<evidence type="ECO:0000313" key="3">
    <source>
        <dbReference type="WBParaSite" id="scf7180000423157.g10344"/>
    </source>
</evidence>